<dbReference type="EMBL" id="VITY01000003">
    <property type="protein sequence ID" value="TWC05450.1"/>
    <property type="molecule type" value="Genomic_DNA"/>
</dbReference>
<feature type="transmembrane region" description="Helical" evidence="1">
    <location>
        <begin position="12"/>
        <end position="32"/>
    </location>
</feature>
<keyword evidence="1" id="KW-0472">Membrane</keyword>
<keyword evidence="1" id="KW-1133">Transmembrane helix</keyword>
<evidence type="ECO:0000313" key="3">
    <source>
        <dbReference type="Proteomes" id="UP000321304"/>
    </source>
</evidence>
<organism evidence="2 3">
    <name type="scientific">Bradyrhizobium macuxiense</name>
    <dbReference type="NCBI Taxonomy" id="1755647"/>
    <lineage>
        <taxon>Bacteria</taxon>
        <taxon>Pseudomonadati</taxon>
        <taxon>Pseudomonadota</taxon>
        <taxon>Alphaproteobacteria</taxon>
        <taxon>Hyphomicrobiales</taxon>
        <taxon>Nitrobacteraceae</taxon>
        <taxon>Bradyrhizobium</taxon>
    </lineage>
</organism>
<sequence length="33" mass="3608">MTPRERHDMPWIIAVAVSAFALAIVAGGLTYLH</sequence>
<dbReference type="AlphaFoldDB" id="A0A560MCW7"/>
<proteinExistence type="predicted"/>
<gene>
    <name evidence="2" type="ORF">FBZ93_103467</name>
</gene>
<dbReference type="Proteomes" id="UP000321304">
    <property type="component" value="Unassembled WGS sequence"/>
</dbReference>
<evidence type="ECO:0000256" key="1">
    <source>
        <dbReference type="SAM" id="Phobius"/>
    </source>
</evidence>
<name>A0A560MCW7_9BRAD</name>
<accession>A0A560MCW7</accession>
<protein>
    <submittedName>
        <fullName evidence="2">Uncharacterized protein</fullName>
    </submittedName>
</protein>
<reference evidence="2 3" key="1">
    <citation type="submission" date="2019-06" db="EMBL/GenBank/DDBJ databases">
        <title>Genomic Encyclopedia of Type Strains, Phase IV (KMG-V): Genome sequencing to study the core and pangenomes of soil and plant-associated prokaryotes.</title>
        <authorList>
            <person name="Whitman W."/>
        </authorList>
    </citation>
    <scope>NUCLEOTIDE SEQUENCE [LARGE SCALE GENOMIC DNA]</scope>
    <source>
        <strain evidence="2 3">BR 10355</strain>
    </source>
</reference>
<evidence type="ECO:0000313" key="2">
    <source>
        <dbReference type="EMBL" id="TWC05450.1"/>
    </source>
</evidence>
<keyword evidence="3" id="KW-1185">Reference proteome</keyword>
<comment type="caution">
    <text evidence="2">The sequence shown here is derived from an EMBL/GenBank/DDBJ whole genome shotgun (WGS) entry which is preliminary data.</text>
</comment>
<keyword evidence="1" id="KW-0812">Transmembrane</keyword>